<dbReference type="SMART" id="SM00858">
    <property type="entry name" value="SAF"/>
    <property type="match status" value="1"/>
</dbReference>
<evidence type="ECO:0000256" key="3">
    <source>
        <dbReference type="ARBA" id="ARBA00014754"/>
    </source>
</evidence>
<comment type="subcellular location">
    <subcellularLocation>
        <location evidence="1 7">Periplasm</location>
    </subcellularLocation>
</comment>
<evidence type="ECO:0000256" key="1">
    <source>
        <dbReference type="ARBA" id="ARBA00004418"/>
    </source>
</evidence>
<organism evidence="9 10">
    <name type="scientific">Methylogaea oryzae</name>
    <dbReference type="NCBI Taxonomy" id="1295382"/>
    <lineage>
        <taxon>Bacteria</taxon>
        <taxon>Pseudomonadati</taxon>
        <taxon>Pseudomonadota</taxon>
        <taxon>Gammaproteobacteria</taxon>
        <taxon>Methylococcales</taxon>
        <taxon>Methylococcaceae</taxon>
        <taxon>Methylogaea</taxon>
    </lineage>
</organism>
<evidence type="ECO:0000313" key="10">
    <source>
        <dbReference type="Proteomes" id="UP000824988"/>
    </source>
</evidence>
<dbReference type="PANTHER" id="PTHR36307">
    <property type="entry name" value="FLAGELLA BASAL BODY P-RING FORMATION PROTEIN FLGA"/>
    <property type="match status" value="1"/>
</dbReference>
<evidence type="ECO:0000256" key="5">
    <source>
        <dbReference type="ARBA" id="ARBA00022764"/>
    </source>
</evidence>
<evidence type="ECO:0000259" key="8">
    <source>
        <dbReference type="SMART" id="SM00858"/>
    </source>
</evidence>
<dbReference type="InterPro" id="IPR013974">
    <property type="entry name" value="SAF"/>
</dbReference>
<proteinExistence type="inferred from homology"/>
<dbReference type="Pfam" id="PF17656">
    <property type="entry name" value="ChapFlgA_N"/>
    <property type="match status" value="1"/>
</dbReference>
<dbReference type="NCBIfam" id="TIGR03170">
    <property type="entry name" value="flgA_cterm"/>
    <property type="match status" value="1"/>
</dbReference>
<feature type="domain" description="SAF" evidence="8">
    <location>
        <begin position="105"/>
        <end position="167"/>
    </location>
</feature>
<keyword evidence="7" id="KW-1005">Bacterial flagellum biogenesis</keyword>
<evidence type="ECO:0000256" key="6">
    <source>
        <dbReference type="ARBA" id="ARBA00025643"/>
    </source>
</evidence>
<protein>
    <recommendedName>
        <fullName evidence="3 7">Flagella basal body P-ring formation protein FlgA</fullName>
    </recommendedName>
</protein>
<dbReference type="CDD" id="cd11614">
    <property type="entry name" value="SAF_CpaB_FlgA_like"/>
    <property type="match status" value="1"/>
</dbReference>
<accession>A0A8D5AJC6</accession>
<evidence type="ECO:0000256" key="4">
    <source>
        <dbReference type="ARBA" id="ARBA00022729"/>
    </source>
</evidence>
<dbReference type="GO" id="GO:0044780">
    <property type="term" value="P:bacterial-type flagellum assembly"/>
    <property type="evidence" value="ECO:0007669"/>
    <property type="project" value="InterPro"/>
</dbReference>
<evidence type="ECO:0000313" key="9">
    <source>
        <dbReference type="EMBL" id="BBL70649.1"/>
    </source>
</evidence>
<name>A0A8D5AJC6_9GAMM</name>
<keyword evidence="10" id="KW-1185">Reference proteome</keyword>
<sequence>MRRLPPVLLLLLWANWAWSGESQSHAAILDTARNYLENQVVPAGSDYRIDLSPIESRLQLTPCDGSLEAFNLSDKRAWGRMTVGVRCLGSNPWTVYIRAKVSILQTVLVLRESLPKDAFVTSAHLDFAQRDVGELRGGYFTEPEQALGRRAIRTLAAGTVLTGNVLETPKIIKRGQKVSIRLHNGTLGVQMDGTALTDGEPGQRVRVRNESSSRIIEGTAVAPGVVEVD</sequence>
<dbReference type="AlphaFoldDB" id="A0A8D5AJC6"/>
<evidence type="ECO:0000256" key="7">
    <source>
        <dbReference type="RuleBase" id="RU362063"/>
    </source>
</evidence>
<dbReference type="InterPro" id="IPR041231">
    <property type="entry name" value="FlgA_N"/>
</dbReference>
<dbReference type="EMBL" id="AP019782">
    <property type="protein sequence ID" value="BBL70649.1"/>
    <property type="molecule type" value="Genomic_DNA"/>
</dbReference>
<comment type="function">
    <text evidence="6 7">Involved in the assembly process of the P-ring formation. It may associate with FlgF on the rod constituting a structure essential for the P-ring assembly or may act as a modulator protein for the P-ring assembly.</text>
</comment>
<keyword evidence="4 7" id="KW-0732">Signal</keyword>
<keyword evidence="9" id="KW-0966">Cell projection</keyword>
<gene>
    <name evidence="9" type="primary">flgA</name>
    <name evidence="9" type="ORF">MoryE10_12550</name>
</gene>
<dbReference type="Pfam" id="PF13144">
    <property type="entry name" value="ChapFlgA"/>
    <property type="match status" value="1"/>
</dbReference>
<dbReference type="GO" id="GO:0042597">
    <property type="term" value="C:periplasmic space"/>
    <property type="evidence" value="ECO:0007669"/>
    <property type="project" value="UniProtKB-SubCell"/>
</dbReference>
<feature type="signal peptide" evidence="7">
    <location>
        <begin position="1"/>
        <end position="19"/>
    </location>
</feature>
<dbReference type="PANTHER" id="PTHR36307:SF1">
    <property type="entry name" value="FLAGELLA BASAL BODY P-RING FORMATION PROTEIN FLGA"/>
    <property type="match status" value="1"/>
</dbReference>
<dbReference type="Gene3D" id="3.90.1210.10">
    <property type="entry name" value="Antifreeze-like/N-acetylneuraminic acid synthase C-terminal domain"/>
    <property type="match status" value="1"/>
</dbReference>
<dbReference type="InterPro" id="IPR039246">
    <property type="entry name" value="Flagellar_FlgA"/>
</dbReference>
<dbReference type="InterPro" id="IPR017585">
    <property type="entry name" value="SAF_FlgA"/>
</dbReference>
<keyword evidence="9" id="KW-0282">Flagellum</keyword>
<dbReference type="Proteomes" id="UP000824988">
    <property type="component" value="Chromosome"/>
</dbReference>
<keyword evidence="9" id="KW-0969">Cilium</keyword>
<dbReference type="Gene3D" id="2.30.30.760">
    <property type="match status" value="1"/>
</dbReference>
<dbReference type="KEGG" id="moz:MoryE10_12550"/>
<reference evidence="9" key="1">
    <citation type="submission" date="2019-06" db="EMBL/GenBank/DDBJ databases">
        <title>Complete genome sequence of Methylogaea oryzae strain JCM16910.</title>
        <authorList>
            <person name="Asakawa S."/>
        </authorList>
    </citation>
    <scope>NUCLEOTIDE SEQUENCE</scope>
    <source>
        <strain evidence="9">E10</strain>
    </source>
</reference>
<dbReference type="RefSeq" id="WP_054772708.1">
    <property type="nucleotide sequence ID" value="NZ_AP019782.1"/>
</dbReference>
<feature type="chain" id="PRO_5034731654" description="Flagella basal body P-ring formation protein FlgA" evidence="7">
    <location>
        <begin position="20"/>
        <end position="229"/>
    </location>
</feature>
<evidence type="ECO:0000256" key="2">
    <source>
        <dbReference type="ARBA" id="ARBA00010474"/>
    </source>
</evidence>
<keyword evidence="5 7" id="KW-0574">Periplasm</keyword>
<comment type="similarity">
    <text evidence="2 7">Belongs to the FlgA family.</text>
</comment>